<dbReference type="InterPro" id="IPR001670">
    <property type="entry name" value="ADH_Fe/GldA"/>
</dbReference>
<evidence type="ECO:0000256" key="1">
    <source>
        <dbReference type="ARBA" id="ARBA00007358"/>
    </source>
</evidence>
<dbReference type="PROSITE" id="PS00060">
    <property type="entry name" value="ADH_IRON_2"/>
    <property type="match status" value="1"/>
</dbReference>
<dbReference type="Gene3D" id="1.20.1090.10">
    <property type="entry name" value="Dehydroquinate synthase-like - alpha domain"/>
    <property type="match status" value="1"/>
</dbReference>
<evidence type="ECO:0000256" key="2">
    <source>
        <dbReference type="ARBA" id="ARBA00023002"/>
    </source>
</evidence>
<dbReference type="RefSeq" id="WP_188765666.1">
    <property type="nucleotide sequence ID" value="NZ_BMKK01000003.1"/>
</dbReference>
<dbReference type="InterPro" id="IPR018211">
    <property type="entry name" value="ADH_Fe_CS"/>
</dbReference>
<evidence type="ECO:0000259" key="4">
    <source>
        <dbReference type="Pfam" id="PF25137"/>
    </source>
</evidence>
<evidence type="ECO:0000259" key="3">
    <source>
        <dbReference type="Pfam" id="PF00465"/>
    </source>
</evidence>
<evidence type="ECO:0000313" key="6">
    <source>
        <dbReference type="Proteomes" id="UP000609064"/>
    </source>
</evidence>
<dbReference type="GO" id="GO:1990002">
    <property type="term" value="F:methylglyoxal reductase (NADPH) (acetol producing) activity"/>
    <property type="evidence" value="ECO:0007669"/>
    <property type="project" value="TreeGrafter"/>
</dbReference>
<dbReference type="EMBL" id="BMKK01000003">
    <property type="protein sequence ID" value="GGD53707.1"/>
    <property type="molecule type" value="Genomic_DNA"/>
</dbReference>
<dbReference type="Proteomes" id="UP000609064">
    <property type="component" value="Unassembled WGS sequence"/>
</dbReference>
<dbReference type="SUPFAM" id="SSF56796">
    <property type="entry name" value="Dehydroquinate synthase-like"/>
    <property type="match status" value="1"/>
</dbReference>
<feature type="domain" description="Fe-containing alcohol dehydrogenase-like C-terminal" evidence="4">
    <location>
        <begin position="189"/>
        <end position="382"/>
    </location>
</feature>
<reference evidence="5" key="1">
    <citation type="journal article" date="2014" name="Int. J. Syst. Evol. Microbiol.">
        <title>Complete genome sequence of Corynebacterium casei LMG S-19264T (=DSM 44701T), isolated from a smear-ripened cheese.</title>
        <authorList>
            <consortium name="US DOE Joint Genome Institute (JGI-PGF)"/>
            <person name="Walter F."/>
            <person name="Albersmeier A."/>
            <person name="Kalinowski J."/>
            <person name="Ruckert C."/>
        </authorList>
    </citation>
    <scope>NUCLEOTIDE SEQUENCE</scope>
    <source>
        <strain evidence="5">CGMCC 1.15958</strain>
    </source>
</reference>
<dbReference type="GO" id="GO:0005829">
    <property type="term" value="C:cytosol"/>
    <property type="evidence" value="ECO:0007669"/>
    <property type="project" value="TreeGrafter"/>
</dbReference>
<dbReference type="AlphaFoldDB" id="A0A916YPF6"/>
<dbReference type="GO" id="GO:1990362">
    <property type="term" value="F:butanol dehydrogenase (NAD+) activity"/>
    <property type="evidence" value="ECO:0007669"/>
    <property type="project" value="InterPro"/>
</dbReference>
<protein>
    <submittedName>
        <fullName evidence="5">Alcohol dehydrogenase</fullName>
    </submittedName>
</protein>
<dbReference type="PANTHER" id="PTHR43633:SF1">
    <property type="entry name" value="ALCOHOL DEHYDROGENASE YQHD"/>
    <property type="match status" value="1"/>
</dbReference>
<dbReference type="InterPro" id="IPR044731">
    <property type="entry name" value="BDH-like"/>
</dbReference>
<dbReference type="Pfam" id="PF00465">
    <property type="entry name" value="Fe-ADH"/>
    <property type="match status" value="1"/>
</dbReference>
<comment type="similarity">
    <text evidence="1">Belongs to the iron-containing alcohol dehydrogenase family.</text>
</comment>
<dbReference type="GO" id="GO:0046872">
    <property type="term" value="F:metal ion binding"/>
    <property type="evidence" value="ECO:0007669"/>
    <property type="project" value="InterPro"/>
</dbReference>
<dbReference type="PANTHER" id="PTHR43633">
    <property type="entry name" value="ALCOHOL DEHYDROGENASE YQHD"/>
    <property type="match status" value="1"/>
</dbReference>
<dbReference type="Gene3D" id="3.40.50.1970">
    <property type="match status" value="1"/>
</dbReference>
<dbReference type="InterPro" id="IPR056798">
    <property type="entry name" value="ADH_Fe_C"/>
</dbReference>
<sequence length="385" mass="42339">MFNNFVYQNPVKILFGKGQIAQLSKQIPADAKILLTYGGGSIFQNGVYEQVKTALEGRNIVEFGGIEANPTYETLMQAVELGRKEGITFLLAVGGGSVLDGTKFIAAAIPFEGEDAWQIVTGKEKYKTAIPLGAVLTLPATGSEMNYYAVISKKSTHEKKGMGGPLVYPKFSILDPETTYSLPPRQIANGIADAFTHVMEQYMTYPVDAQIQDRFAESVIQTLIEVAPKTLENPTDYEARANFMWAATVALNGWIGLGVPQDWATHQIGHEITAFHGVDHARTLAVVLPHLLQYKKADKRAKLIQYAKRVWNLSGTDDELVAGAIQKTGEFYESLGLPIKASEYGVNKETIEKIKQRFVERGMNFGEKADITPEVVAEILEMSIA</sequence>
<proteinExistence type="inferred from homology"/>
<dbReference type="GO" id="GO:0008106">
    <property type="term" value="F:alcohol dehydrogenase (NADP+) activity"/>
    <property type="evidence" value="ECO:0007669"/>
    <property type="project" value="TreeGrafter"/>
</dbReference>
<dbReference type="Pfam" id="PF25137">
    <property type="entry name" value="ADH_Fe_C"/>
    <property type="match status" value="1"/>
</dbReference>
<accession>A0A916YPF6</accession>
<dbReference type="PROSITE" id="PS00913">
    <property type="entry name" value="ADH_IRON_1"/>
    <property type="match status" value="1"/>
</dbReference>
<dbReference type="FunFam" id="3.40.50.1970:FF:000003">
    <property type="entry name" value="Alcohol dehydrogenase, iron-containing"/>
    <property type="match status" value="1"/>
</dbReference>
<reference evidence="5" key="2">
    <citation type="submission" date="2020-09" db="EMBL/GenBank/DDBJ databases">
        <authorList>
            <person name="Sun Q."/>
            <person name="Zhou Y."/>
        </authorList>
    </citation>
    <scope>NUCLEOTIDE SEQUENCE</scope>
    <source>
        <strain evidence="5">CGMCC 1.15958</strain>
    </source>
</reference>
<organism evidence="5 6">
    <name type="scientific">Emticicia aquatilis</name>
    <dbReference type="NCBI Taxonomy" id="1537369"/>
    <lineage>
        <taxon>Bacteria</taxon>
        <taxon>Pseudomonadati</taxon>
        <taxon>Bacteroidota</taxon>
        <taxon>Cytophagia</taxon>
        <taxon>Cytophagales</taxon>
        <taxon>Leadbetterellaceae</taxon>
        <taxon>Emticicia</taxon>
    </lineage>
</organism>
<gene>
    <name evidence="5" type="ORF">GCM10011514_17310</name>
</gene>
<dbReference type="CDD" id="cd08187">
    <property type="entry name" value="BDH"/>
    <property type="match status" value="1"/>
</dbReference>
<comment type="caution">
    <text evidence="5">The sequence shown here is derived from an EMBL/GenBank/DDBJ whole genome shotgun (WGS) entry which is preliminary data.</text>
</comment>
<keyword evidence="2" id="KW-0560">Oxidoreductase</keyword>
<keyword evidence="6" id="KW-1185">Reference proteome</keyword>
<feature type="domain" description="Alcohol dehydrogenase iron-type/glycerol dehydrogenase GldA" evidence="3">
    <location>
        <begin position="10"/>
        <end position="176"/>
    </location>
</feature>
<evidence type="ECO:0000313" key="5">
    <source>
        <dbReference type="EMBL" id="GGD53707.1"/>
    </source>
</evidence>
<name>A0A916YPF6_9BACT</name>